<gene>
    <name evidence="4" type="ORF">BACI71_30011</name>
</gene>
<evidence type="ECO:0000256" key="2">
    <source>
        <dbReference type="SAM" id="SignalP"/>
    </source>
</evidence>
<evidence type="ECO:0000259" key="3">
    <source>
        <dbReference type="Pfam" id="PF11611"/>
    </source>
</evidence>
<keyword evidence="1 2" id="KW-0732">Signal</keyword>
<dbReference type="RefSeq" id="WP_002140643.1">
    <property type="nucleotide sequence ID" value="NZ_JBNTLB010000013.1"/>
</dbReference>
<sequence>MRKSFILLTLILVLVSVTAACTQDKKDSAVENGPIEEPTAKNENEELINFEEKEDMSRLEQGILLVGESVKGGYYLATVQSAYLNANNDSVVVNVSVKNVRGQTIGLSELKYNLKDEKDGKAYEGKVLDQNPSDIQVKPNETVELKIAFEVPGTTDEYMFYIESSLDPLETNWKIDKLQSPKN</sequence>
<dbReference type="InterPro" id="IPR029050">
    <property type="entry name" value="Immunoprotect_excell_Ig-like"/>
</dbReference>
<evidence type="ECO:0000313" key="4">
    <source>
        <dbReference type="EMBL" id="VXC12500.1"/>
    </source>
</evidence>
<reference evidence="4 5" key="1">
    <citation type="submission" date="2019-10" db="EMBL/GenBank/DDBJ databases">
        <authorList>
            <person name="Karimi E."/>
        </authorList>
    </citation>
    <scope>NUCLEOTIDE SEQUENCE [LARGE SCALE GENOMIC DNA]</scope>
    <source>
        <strain evidence="4">Bacillus sp. 71</strain>
    </source>
</reference>
<protein>
    <recommendedName>
        <fullName evidence="3">DUF4352 domain-containing protein</fullName>
    </recommendedName>
</protein>
<accession>A0A653W1F5</accession>
<evidence type="ECO:0000256" key="1">
    <source>
        <dbReference type="ARBA" id="ARBA00022729"/>
    </source>
</evidence>
<dbReference type="Gene3D" id="2.60.40.1240">
    <property type="match status" value="1"/>
</dbReference>
<feature type="chain" id="PRO_5038984091" description="DUF4352 domain-containing protein" evidence="2">
    <location>
        <begin position="20"/>
        <end position="183"/>
    </location>
</feature>
<proteinExistence type="predicted"/>
<name>A0A653W1F5_BACMY</name>
<dbReference type="AlphaFoldDB" id="A0A653W1F5"/>
<organism evidence="4 5">
    <name type="scientific">Bacillus mycoides</name>
    <dbReference type="NCBI Taxonomy" id="1405"/>
    <lineage>
        <taxon>Bacteria</taxon>
        <taxon>Bacillati</taxon>
        <taxon>Bacillota</taxon>
        <taxon>Bacilli</taxon>
        <taxon>Bacillales</taxon>
        <taxon>Bacillaceae</taxon>
        <taxon>Bacillus</taxon>
        <taxon>Bacillus cereus group</taxon>
    </lineage>
</organism>
<feature type="signal peptide" evidence="2">
    <location>
        <begin position="1"/>
        <end position="19"/>
    </location>
</feature>
<feature type="domain" description="DUF4352" evidence="3">
    <location>
        <begin position="79"/>
        <end position="163"/>
    </location>
</feature>
<dbReference type="PROSITE" id="PS51257">
    <property type="entry name" value="PROKAR_LIPOPROTEIN"/>
    <property type="match status" value="1"/>
</dbReference>
<evidence type="ECO:0000313" key="5">
    <source>
        <dbReference type="Proteomes" id="UP000437562"/>
    </source>
</evidence>
<dbReference type="Proteomes" id="UP000437562">
    <property type="component" value="Unassembled WGS sequence"/>
</dbReference>
<dbReference type="EMBL" id="CABWMC010000023">
    <property type="protein sequence ID" value="VXC12500.1"/>
    <property type="molecule type" value="Genomic_DNA"/>
</dbReference>
<dbReference type="Pfam" id="PF11611">
    <property type="entry name" value="DUF4352"/>
    <property type="match status" value="1"/>
</dbReference>
<dbReference type="InterPro" id="IPR029051">
    <property type="entry name" value="DUF4352"/>
</dbReference>